<dbReference type="GO" id="GO:0003677">
    <property type="term" value="F:DNA binding"/>
    <property type="evidence" value="ECO:0007669"/>
    <property type="project" value="InterPro"/>
</dbReference>
<feature type="domain" description="5'-3' exonuclease alpha-helical arch N-terminal" evidence="1">
    <location>
        <begin position="18"/>
        <end position="162"/>
    </location>
</feature>
<proteinExistence type="predicted"/>
<dbReference type="Proteomes" id="UP000222865">
    <property type="component" value="Segment"/>
</dbReference>
<dbReference type="EMBL" id="MF166859">
    <property type="protein sequence ID" value="ASD51038.1"/>
    <property type="molecule type" value="Genomic_DNA"/>
</dbReference>
<evidence type="ECO:0000313" key="2">
    <source>
        <dbReference type="EMBL" id="ASD51038.1"/>
    </source>
</evidence>
<evidence type="ECO:0000313" key="3">
    <source>
        <dbReference type="Proteomes" id="UP000222865"/>
    </source>
</evidence>
<dbReference type="Pfam" id="PF02739">
    <property type="entry name" value="5_3_exonuc_N"/>
    <property type="match status" value="1"/>
</dbReference>
<dbReference type="InterPro" id="IPR029060">
    <property type="entry name" value="PIN-like_dom_sf"/>
</dbReference>
<dbReference type="Gene3D" id="3.40.50.1010">
    <property type="entry name" value="5'-nuclease"/>
    <property type="match status" value="1"/>
</dbReference>
<keyword evidence="2" id="KW-0269">Exonuclease</keyword>
<sequence>MKFNLNELKDHLKPSKNLLVLDGDWLVFQAMSASEQEVDWGNDIWTLTCDHANALDILQNSIEAWTTRRSTWKNATIVVAFSDDTNWRKDLVDENYKANRKKTRKPCGYRHFVDTYMEREDTICVVHPNLEADDCMGIIGSGGHHFGTQKVTLISIDKDFRTVPNCDFLWCSTNNILPQDQKSADFWHLYQTIKGDITDGYSGIKGWGEKAEDFLLDPYMLVRQESILQSGKNKGQLKVQYVKADKGDNSLWDCIVSLGSKVDMSEEDIIKQARMARILRYSDYDFKNQQVILWTPDKLNQ</sequence>
<reference evidence="2 3" key="1">
    <citation type="submission" date="2017-05" db="EMBL/GenBank/DDBJ databases">
        <title>Complete genome sequence of novel T7-like phage PHB01 against Capsular type D Pasteurella multocida.</title>
        <authorList>
            <person name="Chen Y."/>
            <person name="Sun E."/>
            <person name="Yang L."/>
            <person name="Song J."/>
            <person name="Wu B."/>
        </authorList>
    </citation>
    <scope>NUCLEOTIDE SEQUENCE [LARGE SCALE GENOMIC DNA]</scope>
</reference>
<organism evidence="2 3">
    <name type="scientific">Pasteurella phage PHB01</name>
    <dbReference type="NCBI Taxonomy" id="2006930"/>
    <lineage>
        <taxon>Viruses</taxon>
        <taxon>Duplodnaviria</taxon>
        <taxon>Heunggongvirae</taxon>
        <taxon>Uroviricota</taxon>
        <taxon>Caudoviricetes</taxon>
        <taxon>Autographivirales</taxon>
        <taxon>Autotranscriptaviridae</taxon>
        <taxon>Studiervirinae</taxon>
        <taxon>Wuhanvirus</taxon>
        <taxon>Wuhanvirus PHB01</taxon>
    </lineage>
</organism>
<accession>A0A218M4E5</accession>
<dbReference type="RefSeq" id="YP_009790811.1">
    <property type="nucleotide sequence ID" value="NC_047832.1"/>
</dbReference>
<dbReference type="GO" id="GO:0004527">
    <property type="term" value="F:exonuclease activity"/>
    <property type="evidence" value="ECO:0007669"/>
    <property type="project" value="UniProtKB-KW"/>
</dbReference>
<keyword evidence="2" id="KW-0540">Nuclease</keyword>
<dbReference type="KEGG" id="vg:54980976"/>
<dbReference type="GeneID" id="54980976"/>
<keyword evidence="3" id="KW-1185">Reference proteome</keyword>
<dbReference type="InterPro" id="IPR020046">
    <property type="entry name" value="5-3_exonucl_a-hlix_arch_N"/>
</dbReference>
<dbReference type="SUPFAM" id="SSF88723">
    <property type="entry name" value="PIN domain-like"/>
    <property type="match status" value="1"/>
</dbReference>
<protein>
    <submittedName>
        <fullName evidence="2">Exonuclease</fullName>
    </submittedName>
</protein>
<name>A0A218M4E5_9CAUD</name>
<keyword evidence="2" id="KW-0378">Hydrolase</keyword>
<evidence type="ECO:0000259" key="1">
    <source>
        <dbReference type="Pfam" id="PF02739"/>
    </source>
</evidence>